<protein>
    <recommendedName>
        <fullName evidence="2">Calcineurin-like phosphoesterase domain-containing protein</fullName>
    </recommendedName>
</protein>
<keyword evidence="4" id="KW-1185">Reference proteome</keyword>
<name>A0A225DZG5_9BACT</name>
<dbReference type="AlphaFoldDB" id="A0A225DZG5"/>
<dbReference type="PANTHER" id="PTHR43143:SF1">
    <property type="entry name" value="SERINE_THREONINE-PROTEIN PHOSPHATASE CPPED1"/>
    <property type="match status" value="1"/>
</dbReference>
<dbReference type="InterPro" id="IPR051918">
    <property type="entry name" value="STPP_CPPED1"/>
</dbReference>
<feature type="signal peptide" evidence="1">
    <location>
        <begin position="1"/>
        <end position="17"/>
    </location>
</feature>
<comment type="caution">
    <text evidence="3">The sequence shown here is derived from an EMBL/GenBank/DDBJ whole genome shotgun (WGS) entry which is preliminary data.</text>
</comment>
<evidence type="ECO:0000256" key="1">
    <source>
        <dbReference type="SAM" id="SignalP"/>
    </source>
</evidence>
<dbReference type="PANTHER" id="PTHR43143">
    <property type="entry name" value="METALLOPHOSPHOESTERASE, CALCINEURIN SUPERFAMILY"/>
    <property type="match status" value="1"/>
</dbReference>
<feature type="domain" description="Calcineurin-like phosphoesterase" evidence="2">
    <location>
        <begin position="72"/>
        <end position="236"/>
    </location>
</feature>
<feature type="chain" id="PRO_5012352734" description="Calcineurin-like phosphoesterase domain-containing protein" evidence="1">
    <location>
        <begin position="18"/>
        <end position="424"/>
    </location>
</feature>
<evidence type="ECO:0000313" key="4">
    <source>
        <dbReference type="Proteomes" id="UP000214646"/>
    </source>
</evidence>
<dbReference type="SUPFAM" id="SSF56300">
    <property type="entry name" value="Metallo-dependent phosphatases"/>
    <property type="match status" value="1"/>
</dbReference>
<accession>A0A225DZG5</accession>
<sequence length="424" mass="47419">MRRILLLVTAVVCVAAAAVYSRQQSATGDVATTQTTLTIKTEEKNPWTHLNLNNGPEQFQFAVVTDRTGGHRAKVFSRAVQQINLLQPEFVMSVGDLIEGYTSKEERIKDEWKEFEGYIKKFEMPFFYVPGNHDLSSKELVTDWGGRYGRKYYHFIFKNVLFLAVNSEDPTTKISEEQAAYFKKVLDENPAVRWTMVFLHKPLWADKDIEKNGWGTIERALAGRKYTAFCGHVHRYQKFVRNGMNYYQLATTGGGSKMRGVAYGEFDHIAWITMKKDGPLIANVLLDGVLPEDLKLPESEEPGSVRKMVKTYPLKGKVSLDGKPVGKATVRFYKTGAMDKFTLVADGVTETDGTFLLSTYKAFDGVPVGEYTVTVKQVGEYDDGDTPGAAKNTLPGKYAAPKTSPLKVEVKAEGANEVNLELTK</sequence>
<dbReference type="OrthoDB" id="235808at2"/>
<dbReference type="EMBL" id="NIDE01000001">
    <property type="protein sequence ID" value="OWK46741.1"/>
    <property type="molecule type" value="Genomic_DNA"/>
</dbReference>
<gene>
    <name evidence="3" type="ORF">FRUB_00440</name>
</gene>
<dbReference type="InterPro" id="IPR004843">
    <property type="entry name" value="Calcineurin-like_PHP"/>
</dbReference>
<proteinExistence type="predicted"/>
<dbReference type="Proteomes" id="UP000214646">
    <property type="component" value="Unassembled WGS sequence"/>
</dbReference>
<dbReference type="GO" id="GO:0016787">
    <property type="term" value="F:hydrolase activity"/>
    <property type="evidence" value="ECO:0007669"/>
    <property type="project" value="InterPro"/>
</dbReference>
<keyword evidence="1" id="KW-0732">Signal</keyword>
<organism evidence="3 4">
    <name type="scientific">Fimbriiglobus ruber</name>
    <dbReference type="NCBI Taxonomy" id="1908690"/>
    <lineage>
        <taxon>Bacteria</taxon>
        <taxon>Pseudomonadati</taxon>
        <taxon>Planctomycetota</taxon>
        <taxon>Planctomycetia</taxon>
        <taxon>Gemmatales</taxon>
        <taxon>Gemmataceae</taxon>
        <taxon>Fimbriiglobus</taxon>
    </lineage>
</organism>
<dbReference type="RefSeq" id="WP_161967150.1">
    <property type="nucleotide sequence ID" value="NZ_NIDE01000001.1"/>
</dbReference>
<reference evidence="4" key="1">
    <citation type="submission" date="2017-06" db="EMBL/GenBank/DDBJ databases">
        <title>Genome analysis of Fimbriiglobus ruber SP5, the first member of the order Planctomycetales with confirmed chitinolytic capability.</title>
        <authorList>
            <person name="Ravin N.V."/>
            <person name="Rakitin A.L."/>
            <person name="Ivanova A.A."/>
            <person name="Beletsky A.V."/>
            <person name="Kulichevskaya I.S."/>
            <person name="Mardanov A.V."/>
            <person name="Dedysh S.N."/>
        </authorList>
    </citation>
    <scope>NUCLEOTIDE SEQUENCE [LARGE SCALE GENOMIC DNA]</scope>
    <source>
        <strain evidence="4">SP5</strain>
    </source>
</reference>
<evidence type="ECO:0000313" key="3">
    <source>
        <dbReference type="EMBL" id="OWK46741.1"/>
    </source>
</evidence>
<dbReference type="InterPro" id="IPR029052">
    <property type="entry name" value="Metallo-depent_PP-like"/>
</dbReference>
<dbReference type="Gene3D" id="3.60.21.10">
    <property type="match status" value="1"/>
</dbReference>
<dbReference type="Pfam" id="PF00149">
    <property type="entry name" value="Metallophos"/>
    <property type="match status" value="1"/>
</dbReference>
<evidence type="ECO:0000259" key="2">
    <source>
        <dbReference type="Pfam" id="PF00149"/>
    </source>
</evidence>